<feature type="non-terminal residue" evidence="1">
    <location>
        <position position="1"/>
    </location>
</feature>
<evidence type="ECO:0000313" key="2">
    <source>
        <dbReference type="Proteomes" id="UP000076858"/>
    </source>
</evidence>
<reference evidence="1 2" key="1">
    <citation type="submission" date="2016-03" db="EMBL/GenBank/DDBJ databases">
        <title>EvidentialGene: Evidence-directed Construction of Genes on Genomes.</title>
        <authorList>
            <person name="Gilbert D.G."/>
            <person name="Choi J.-H."/>
            <person name="Mockaitis K."/>
            <person name="Colbourne J."/>
            <person name="Pfrender M."/>
        </authorList>
    </citation>
    <scope>NUCLEOTIDE SEQUENCE [LARGE SCALE GENOMIC DNA]</scope>
    <source>
        <strain evidence="1 2">Xinb3</strain>
        <tissue evidence="1">Complete organism</tissue>
    </source>
</reference>
<evidence type="ECO:0008006" key="3">
    <source>
        <dbReference type="Google" id="ProtNLM"/>
    </source>
</evidence>
<keyword evidence="2" id="KW-1185">Reference proteome</keyword>
<accession>A0A162BYL5</accession>
<sequence length="82" mass="9725">IRNYLEKGVLDEKFSQSKPDWAKEIEYFEIIEGTLYRHELPSKDSKRNEINHQLVLPYSLRHLVLKELHDAPMGGHLAFYKT</sequence>
<dbReference type="AlphaFoldDB" id="A0A162BYL5"/>
<feature type="non-terminal residue" evidence="1">
    <location>
        <position position="82"/>
    </location>
</feature>
<organism evidence="1 2">
    <name type="scientific">Daphnia magna</name>
    <dbReference type="NCBI Taxonomy" id="35525"/>
    <lineage>
        <taxon>Eukaryota</taxon>
        <taxon>Metazoa</taxon>
        <taxon>Ecdysozoa</taxon>
        <taxon>Arthropoda</taxon>
        <taxon>Crustacea</taxon>
        <taxon>Branchiopoda</taxon>
        <taxon>Diplostraca</taxon>
        <taxon>Cladocera</taxon>
        <taxon>Anomopoda</taxon>
        <taxon>Daphniidae</taxon>
        <taxon>Daphnia</taxon>
    </lineage>
</organism>
<evidence type="ECO:0000313" key="1">
    <source>
        <dbReference type="EMBL" id="KZR99010.1"/>
    </source>
</evidence>
<gene>
    <name evidence="1" type="ORF">APZ42_005308</name>
</gene>
<dbReference type="Proteomes" id="UP000076858">
    <property type="component" value="Unassembled WGS sequence"/>
</dbReference>
<name>A0A162BYL5_9CRUS</name>
<dbReference type="EMBL" id="LRGB01015007">
    <property type="protein sequence ID" value="KZR99010.1"/>
    <property type="molecule type" value="Genomic_DNA"/>
</dbReference>
<proteinExistence type="predicted"/>
<dbReference type="Gene3D" id="1.10.340.70">
    <property type="match status" value="1"/>
</dbReference>
<comment type="caution">
    <text evidence="1">The sequence shown here is derived from an EMBL/GenBank/DDBJ whole genome shotgun (WGS) entry which is preliminary data.</text>
</comment>
<protein>
    <recommendedName>
        <fullName evidence="3">Integrase zinc-binding domain-containing protein</fullName>
    </recommendedName>
</protein>